<feature type="domain" description="F-box" evidence="1">
    <location>
        <begin position="6"/>
        <end position="51"/>
    </location>
</feature>
<evidence type="ECO:0000259" key="1">
    <source>
        <dbReference type="PROSITE" id="PS50181"/>
    </source>
</evidence>
<dbReference type="EMBL" id="AYRZ02000003">
    <property type="protein sequence ID" value="PHT88534.1"/>
    <property type="molecule type" value="Genomic_DNA"/>
</dbReference>
<dbReference type="InterPro" id="IPR001810">
    <property type="entry name" value="F-box_dom"/>
</dbReference>
<dbReference type="Gene3D" id="1.20.1280.50">
    <property type="match status" value="1"/>
</dbReference>
<dbReference type="PROSITE" id="PS50181">
    <property type="entry name" value="FBOX"/>
    <property type="match status" value="1"/>
</dbReference>
<proteinExistence type="predicted"/>
<name>A0A1U8G879_CAPAN</name>
<dbReference type="SUPFAM" id="SSF81383">
    <property type="entry name" value="F-box domain"/>
    <property type="match status" value="1"/>
</dbReference>
<reference evidence="2 3" key="1">
    <citation type="journal article" date="2014" name="Nat. Genet.">
        <title>Genome sequence of the hot pepper provides insights into the evolution of pungency in Capsicum species.</title>
        <authorList>
            <person name="Kim S."/>
            <person name="Park M."/>
            <person name="Yeom S.I."/>
            <person name="Kim Y.M."/>
            <person name="Lee J.M."/>
            <person name="Lee H.A."/>
            <person name="Seo E."/>
            <person name="Choi J."/>
            <person name="Cheong K."/>
            <person name="Kim K.T."/>
            <person name="Jung K."/>
            <person name="Lee G.W."/>
            <person name="Oh S.K."/>
            <person name="Bae C."/>
            <person name="Kim S.B."/>
            <person name="Lee H.Y."/>
            <person name="Kim S.Y."/>
            <person name="Kim M.S."/>
            <person name="Kang B.C."/>
            <person name="Jo Y.D."/>
            <person name="Yang H.B."/>
            <person name="Jeong H.J."/>
            <person name="Kang W.H."/>
            <person name="Kwon J.K."/>
            <person name="Shin C."/>
            <person name="Lim J.Y."/>
            <person name="Park J.H."/>
            <person name="Huh J.H."/>
            <person name="Kim J.S."/>
            <person name="Kim B.D."/>
            <person name="Cohen O."/>
            <person name="Paran I."/>
            <person name="Suh M.C."/>
            <person name="Lee S.B."/>
            <person name="Kim Y.K."/>
            <person name="Shin Y."/>
            <person name="Noh S.J."/>
            <person name="Park J."/>
            <person name="Seo Y.S."/>
            <person name="Kwon S.Y."/>
            <person name="Kim H.A."/>
            <person name="Park J.M."/>
            <person name="Kim H.J."/>
            <person name="Choi S.B."/>
            <person name="Bosland P.W."/>
            <person name="Reeves G."/>
            <person name="Jo S.H."/>
            <person name="Lee B.W."/>
            <person name="Cho H.T."/>
            <person name="Choi H.S."/>
            <person name="Lee M.S."/>
            <person name="Yu Y."/>
            <person name="Do Choi Y."/>
            <person name="Park B.S."/>
            <person name="van Deynze A."/>
            <person name="Ashrafi H."/>
            <person name="Hill T."/>
            <person name="Kim W.T."/>
            <person name="Pai H.S."/>
            <person name="Ahn H.K."/>
            <person name="Yeam I."/>
            <person name="Giovannoni J.J."/>
            <person name="Rose J.K."/>
            <person name="Sorensen I."/>
            <person name="Lee S.J."/>
            <person name="Kim R.W."/>
            <person name="Choi I.Y."/>
            <person name="Choi B.S."/>
            <person name="Lim J.S."/>
            <person name="Lee Y.H."/>
            <person name="Choi D."/>
        </authorList>
    </citation>
    <scope>NUCLEOTIDE SEQUENCE [LARGE SCALE GENOMIC DNA]</scope>
    <source>
        <strain evidence="3">cv. CM334</strain>
    </source>
</reference>
<dbReference type="InterPro" id="IPR036047">
    <property type="entry name" value="F-box-like_dom_sf"/>
</dbReference>
<dbReference type="OMA" id="KTIVHCK"/>
<evidence type="ECO:0000313" key="3">
    <source>
        <dbReference type="Proteomes" id="UP000222542"/>
    </source>
</evidence>
<accession>A0A1U8G879</accession>
<dbReference type="Proteomes" id="UP000222542">
    <property type="component" value="Unassembled WGS sequence"/>
</dbReference>
<dbReference type="InterPro" id="IPR050796">
    <property type="entry name" value="SCF_F-box_component"/>
</dbReference>
<dbReference type="InterPro" id="IPR017451">
    <property type="entry name" value="F-box-assoc_interact_dom"/>
</dbReference>
<dbReference type="PANTHER" id="PTHR31672:SF13">
    <property type="entry name" value="F-BOX PROTEIN CPR30-LIKE"/>
    <property type="match status" value="1"/>
</dbReference>
<dbReference type="NCBIfam" id="TIGR01640">
    <property type="entry name" value="F_box_assoc_1"/>
    <property type="match status" value="1"/>
</dbReference>
<dbReference type="InterPro" id="IPR013187">
    <property type="entry name" value="F-box-assoc_dom_typ3"/>
</dbReference>
<dbReference type="AlphaFoldDB" id="A0A1U8G879"/>
<gene>
    <name evidence="2" type="ORF">T459_10640</name>
</gene>
<dbReference type="PANTHER" id="PTHR31672">
    <property type="entry name" value="BNACNNG10540D PROTEIN"/>
    <property type="match status" value="1"/>
</dbReference>
<dbReference type="Pfam" id="PF08268">
    <property type="entry name" value="FBA_3"/>
    <property type="match status" value="1"/>
</dbReference>
<evidence type="ECO:0000313" key="2">
    <source>
        <dbReference type="EMBL" id="PHT88534.1"/>
    </source>
</evidence>
<keyword evidence="3" id="KW-1185">Reference proteome</keyword>
<dbReference type="Pfam" id="PF12937">
    <property type="entry name" value="F-box-like"/>
    <property type="match status" value="1"/>
</dbReference>
<sequence length="395" mass="45096">MSTNEATSLVDLPSPILLDIFSRLPPPTVLYVKSVCRTFQNLYLHSEFPNLLHSPSPSSNIIVFQSISDGISCTNTLKYLKFVDNPEDQGTHEICHDPNVVDLDLQLYFPAGTFSLIGSVHGFLCLNYFPDYVDSIYILNPKTREYVILPEAQGFGEWPDLVNYGFGFNPVTFEYKVVRIYQQEVLDDDTSYYKSEGQVYTIGKGYWRSAGHVMYCFDCRPYGVNLYGKLHWLVSDAEGDELICSFDLDHELFESFPTAPGYTVECYRNLRSLGLFGRCLCVCDNNANSHFEVWVMKEYGVTSSWLKEIVINITPGCNDWLCNEMIYLLKVLEDGEVLFLWRDPHGWHDDSLFLHHPVKKISKKLDVFAENILACGHISTSFSLKNFGAETVNVF</sequence>
<comment type="caution">
    <text evidence="2">The sequence shown here is derived from an EMBL/GenBank/DDBJ whole genome shotgun (WGS) entry which is preliminary data.</text>
</comment>
<reference evidence="2 3" key="2">
    <citation type="journal article" date="2017" name="Genome Biol.">
        <title>New reference genome sequences of hot pepper reveal the massive evolution of plant disease-resistance genes by retroduplication.</title>
        <authorList>
            <person name="Kim S."/>
            <person name="Park J."/>
            <person name="Yeom S.I."/>
            <person name="Kim Y.M."/>
            <person name="Seo E."/>
            <person name="Kim K.T."/>
            <person name="Kim M.S."/>
            <person name="Lee J.M."/>
            <person name="Cheong K."/>
            <person name="Shin H.S."/>
            <person name="Kim S.B."/>
            <person name="Han K."/>
            <person name="Lee J."/>
            <person name="Park M."/>
            <person name="Lee H.A."/>
            <person name="Lee H.Y."/>
            <person name="Lee Y."/>
            <person name="Oh S."/>
            <person name="Lee J.H."/>
            <person name="Choi E."/>
            <person name="Choi E."/>
            <person name="Lee S.E."/>
            <person name="Jeon J."/>
            <person name="Kim H."/>
            <person name="Choi G."/>
            <person name="Song H."/>
            <person name="Lee J."/>
            <person name="Lee S.C."/>
            <person name="Kwon J.K."/>
            <person name="Lee H.Y."/>
            <person name="Koo N."/>
            <person name="Hong Y."/>
            <person name="Kim R.W."/>
            <person name="Kang W.H."/>
            <person name="Huh J.H."/>
            <person name="Kang B.C."/>
            <person name="Yang T.J."/>
            <person name="Lee Y.H."/>
            <person name="Bennetzen J.L."/>
            <person name="Choi D."/>
        </authorList>
    </citation>
    <scope>NUCLEOTIDE SEQUENCE [LARGE SCALE GENOMIC DNA]</scope>
    <source>
        <strain evidence="3">cv. CM334</strain>
    </source>
</reference>
<dbReference type="KEGG" id="cann:107865861"/>
<dbReference type="Gramene" id="PHT88534">
    <property type="protein sequence ID" value="PHT88534"/>
    <property type="gene ID" value="T459_10640"/>
</dbReference>
<dbReference type="STRING" id="4072.A0A1U8G879"/>
<dbReference type="OrthoDB" id="894159at2759"/>
<protein>
    <recommendedName>
        <fullName evidence="1">F-box domain-containing protein</fullName>
    </recommendedName>
</protein>
<dbReference type="CDD" id="cd09917">
    <property type="entry name" value="F-box_SF"/>
    <property type="match status" value="1"/>
</dbReference>
<organism evidence="2 3">
    <name type="scientific">Capsicum annuum</name>
    <name type="common">Capsicum pepper</name>
    <dbReference type="NCBI Taxonomy" id="4072"/>
    <lineage>
        <taxon>Eukaryota</taxon>
        <taxon>Viridiplantae</taxon>
        <taxon>Streptophyta</taxon>
        <taxon>Embryophyta</taxon>
        <taxon>Tracheophyta</taxon>
        <taxon>Spermatophyta</taxon>
        <taxon>Magnoliopsida</taxon>
        <taxon>eudicotyledons</taxon>
        <taxon>Gunneridae</taxon>
        <taxon>Pentapetalae</taxon>
        <taxon>asterids</taxon>
        <taxon>lamiids</taxon>
        <taxon>Solanales</taxon>
        <taxon>Solanaceae</taxon>
        <taxon>Solanoideae</taxon>
        <taxon>Capsiceae</taxon>
        <taxon>Capsicum</taxon>
    </lineage>
</organism>